<proteinExistence type="predicted"/>
<organism evidence="1 2">
    <name type="scientific">Spirosoma arboris</name>
    <dbReference type="NCBI Taxonomy" id="2682092"/>
    <lineage>
        <taxon>Bacteria</taxon>
        <taxon>Pseudomonadati</taxon>
        <taxon>Bacteroidota</taxon>
        <taxon>Cytophagia</taxon>
        <taxon>Cytophagales</taxon>
        <taxon>Cytophagaceae</taxon>
        <taxon>Spirosoma</taxon>
    </lineage>
</organism>
<accession>A0A7K1SD70</accession>
<reference evidence="1 2" key="1">
    <citation type="submission" date="2019-12" db="EMBL/GenBank/DDBJ databases">
        <title>Spirosoma sp. HMF4905 genome sequencing and assembly.</title>
        <authorList>
            <person name="Kang H."/>
            <person name="Cha I."/>
            <person name="Kim H."/>
            <person name="Joh K."/>
        </authorList>
    </citation>
    <scope>NUCLEOTIDE SEQUENCE [LARGE SCALE GENOMIC DNA]</scope>
    <source>
        <strain evidence="1 2">HMF4905</strain>
    </source>
</reference>
<gene>
    <name evidence="1" type="ORF">GO755_16910</name>
</gene>
<dbReference type="EMBL" id="WPIN01000005">
    <property type="protein sequence ID" value="MVM31731.1"/>
    <property type="molecule type" value="Genomic_DNA"/>
</dbReference>
<dbReference type="AlphaFoldDB" id="A0A7K1SD70"/>
<dbReference type="RefSeq" id="WP_157586340.1">
    <property type="nucleotide sequence ID" value="NZ_WPIN01000005.1"/>
</dbReference>
<sequence>MNNRIKCPLQLARTRQGEIVLHTDTEFQYAFTFGSLHRLLTAEQFHLLHNSALSVDLGKLSTQTGQQTSETTPPTALIFTLFGSLTRSELLELKNLLGKAALLVTTLARAYHHVN</sequence>
<protein>
    <submittedName>
        <fullName evidence="1">Uncharacterized protein</fullName>
    </submittedName>
</protein>
<evidence type="ECO:0000313" key="2">
    <source>
        <dbReference type="Proteomes" id="UP000436006"/>
    </source>
</evidence>
<dbReference type="Proteomes" id="UP000436006">
    <property type="component" value="Unassembled WGS sequence"/>
</dbReference>
<name>A0A7K1SD70_9BACT</name>
<keyword evidence="2" id="KW-1185">Reference proteome</keyword>
<evidence type="ECO:0000313" key="1">
    <source>
        <dbReference type="EMBL" id="MVM31731.1"/>
    </source>
</evidence>
<comment type="caution">
    <text evidence="1">The sequence shown here is derived from an EMBL/GenBank/DDBJ whole genome shotgun (WGS) entry which is preliminary data.</text>
</comment>